<dbReference type="AlphaFoldDB" id="A0A1G2RV67"/>
<dbReference type="Gene3D" id="2.30.170.40">
    <property type="entry name" value="Ribosomal protein L28/L24"/>
    <property type="match status" value="1"/>
</dbReference>
<evidence type="ECO:0000256" key="2">
    <source>
        <dbReference type="ARBA" id="ARBA00023274"/>
    </source>
</evidence>
<comment type="caution">
    <text evidence="3">The sequence shown here is derived from an EMBL/GenBank/DDBJ whole genome shotgun (WGS) entry which is preliminary data.</text>
</comment>
<dbReference type="GO" id="GO:0005840">
    <property type="term" value="C:ribosome"/>
    <property type="evidence" value="ECO:0007669"/>
    <property type="project" value="UniProtKB-KW"/>
</dbReference>
<name>A0A1G2RV67_9BACT</name>
<gene>
    <name evidence="3" type="ORF">A3H01_00390</name>
</gene>
<evidence type="ECO:0000256" key="1">
    <source>
        <dbReference type="ARBA" id="ARBA00022980"/>
    </source>
</evidence>
<proteinExistence type="predicted"/>
<dbReference type="EMBL" id="MHUM01000032">
    <property type="protein sequence ID" value="OHA76279.1"/>
    <property type="molecule type" value="Genomic_DNA"/>
</dbReference>
<dbReference type="GO" id="GO:0003735">
    <property type="term" value="F:structural constituent of ribosome"/>
    <property type="evidence" value="ECO:0007669"/>
    <property type="project" value="InterPro"/>
</dbReference>
<dbReference type="InterPro" id="IPR034704">
    <property type="entry name" value="Ribosomal_bL28/bL31-like_sf"/>
</dbReference>
<sequence>MRQCVICGKKSTVVWRRSRLRAGKYNPTVKRRQHPNLQWAKLVTGKKIKACAQCIKKLHTKR</sequence>
<protein>
    <recommendedName>
        <fullName evidence="5">50S ribosomal protein L28</fullName>
    </recommendedName>
</protein>
<dbReference type="SUPFAM" id="SSF143800">
    <property type="entry name" value="L28p-like"/>
    <property type="match status" value="1"/>
</dbReference>
<dbReference type="GO" id="GO:1990904">
    <property type="term" value="C:ribonucleoprotein complex"/>
    <property type="evidence" value="ECO:0007669"/>
    <property type="project" value="UniProtKB-KW"/>
</dbReference>
<evidence type="ECO:0000313" key="3">
    <source>
        <dbReference type="EMBL" id="OHA76279.1"/>
    </source>
</evidence>
<accession>A0A1G2RV67</accession>
<evidence type="ECO:0000313" key="4">
    <source>
        <dbReference type="Proteomes" id="UP000177853"/>
    </source>
</evidence>
<reference evidence="3 4" key="1">
    <citation type="journal article" date="2016" name="Nat. Commun.">
        <title>Thousands of microbial genomes shed light on interconnected biogeochemical processes in an aquifer system.</title>
        <authorList>
            <person name="Anantharaman K."/>
            <person name="Brown C.T."/>
            <person name="Hug L.A."/>
            <person name="Sharon I."/>
            <person name="Castelle C.J."/>
            <person name="Probst A.J."/>
            <person name="Thomas B.C."/>
            <person name="Singh A."/>
            <person name="Wilkins M.J."/>
            <person name="Karaoz U."/>
            <person name="Brodie E.L."/>
            <person name="Williams K.H."/>
            <person name="Hubbard S.S."/>
            <person name="Banfield J.F."/>
        </authorList>
    </citation>
    <scope>NUCLEOTIDE SEQUENCE [LARGE SCALE GENOMIC DNA]</scope>
</reference>
<keyword evidence="2" id="KW-0687">Ribonucleoprotein</keyword>
<dbReference type="InterPro" id="IPR037147">
    <property type="entry name" value="Ribosomal_bL28_sf"/>
</dbReference>
<dbReference type="Proteomes" id="UP000177853">
    <property type="component" value="Unassembled WGS sequence"/>
</dbReference>
<keyword evidence="1" id="KW-0689">Ribosomal protein</keyword>
<evidence type="ECO:0008006" key="5">
    <source>
        <dbReference type="Google" id="ProtNLM"/>
    </source>
</evidence>
<organism evidence="3 4">
    <name type="scientific">Candidatus Wildermuthbacteria bacterium RIFCSPLOWO2_12_FULL_40_9</name>
    <dbReference type="NCBI Taxonomy" id="1802467"/>
    <lineage>
        <taxon>Bacteria</taxon>
        <taxon>Candidatus Wildermuthiibacteriota</taxon>
    </lineage>
</organism>